<dbReference type="STRING" id="1223802.SUTH_01251"/>
<gene>
    <name evidence="2" type="ORF">SUTH_01251</name>
</gene>
<feature type="compositionally biased region" description="Basic and acidic residues" evidence="1">
    <location>
        <begin position="264"/>
        <end position="273"/>
    </location>
</feature>
<organism evidence="2 3">
    <name type="scientific">Sulfuritalea hydrogenivorans sk43H</name>
    <dbReference type="NCBI Taxonomy" id="1223802"/>
    <lineage>
        <taxon>Bacteria</taxon>
        <taxon>Pseudomonadati</taxon>
        <taxon>Pseudomonadota</taxon>
        <taxon>Betaproteobacteria</taxon>
        <taxon>Nitrosomonadales</taxon>
        <taxon>Sterolibacteriaceae</taxon>
        <taxon>Sulfuritalea</taxon>
    </lineage>
</organism>
<dbReference type="HOGENOM" id="CLU_553127_0_0_4"/>
<evidence type="ECO:0000313" key="2">
    <source>
        <dbReference type="EMBL" id="BAO29051.1"/>
    </source>
</evidence>
<keyword evidence="3" id="KW-1185">Reference proteome</keyword>
<reference evidence="2 3" key="1">
    <citation type="journal article" date="2014" name="Syst. Appl. Microbiol.">
        <title>Complete genomes of freshwater sulfur oxidizers Sulfuricella denitrificans skB26 and Sulfuritalea hydrogenivorans sk43H: genetic insights into the sulfur oxidation pathway of betaproteobacteria.</title>
        <authorList>
            <person name="Watanabe T."/>
            <person name="Kojima H."/>
            <person name="Fukui M."/>
        </authorList>
    </citation>
    <scope>NUCLEOTIDE SEQUENCE [LARGE SCALE GENOMIC DNA]</scope>
    <source>
        <strain evidence="2">DSM22779</strain>
    </source>
</reference>
<accession>W0SDC0</accession>
<name>W0SDC0_9PROT</name>
<protein>
    <submittedName>
        <fullName evidence="2">Uncharacterized protein</fullName>
    </submittedName>
</protein>
<sequence length="493" mass="54529">MSELCNWFDAQWLATTPPAVDEGNAFVQWLDEEAAQIPTRRPRFSLSSDSRKVRARLVKLDLPNTVPVPATVLDLGIVAQAAVQEDQKRYDSLEAALEVAIDKCTARGSFTFGQLVEETRREFGGAGLREIYFLLVQHCANHLRSVFVEDTQNRLTLTDGRFAQSTRETLPRALASFDAFLVTLIGCLDFHVAQELPFEEALESDTGFRGAEQVILVAELLNSGFLILVDIPGELPHYLLDGSFDWTGRFKLFPRARTEWLVREKHSPQRREADEDDDEEDDSPARWSVENPPSTKSWEGVDFDGLNMLLQKYADAAANRQALADQKRAEKRAAKAASQSVQNAAPSAPDPVTPTSEVRAPAPLSMVEAVASSSLEAFDVLSNSPTRRSEFAHVDSFLAKLLTVISEGRSFTAPDWHALAKIVAEATDTPLDIVWKSLDPASGHAKIFVVGVKGQESILRVNPALSWEQLIRYPRTRAACEKFQGADPGSSDH</sequence>
<feature type="region of interest" description="Disordered" evidence="1">
    <location>
        <begin position="264"/>
        <end position="300"/>
    </location>
</feature>
<dbReference type="AlphaFoldDB" id="W0SDC0"/>
<dbReference type="Proteomes" id="UP000031637">
    <property type="component" value="Chromosome"/>
</dbReference>
<evidence type="ECO:0000256" key="1">
    <source>
        <dbReference type="SAM" id="MobiDB-lite"/>
    </source>
</evidence>
<dbReference type="KEGG" id="shd:SUTH_01251"/>
<evidence type="ECO:0000313" key="3">
    <source>
        <dbReference type="Proteomes" id="UP000031637"/>
    </source>
</evidence>
<feature type="region of interest" description="Disordered" evidence="1">
    <location>
        <begin position="324"/>
        <end position="358"/>
    </location>
</feature>
<proteinExistence type="predicted"/>
<dbReference type="EMBL" id="AP012547">
    <property type="protein sequence ID" value="BAO29051.1"/>
    <property type="molecule type" value="Genomic_DNA"/>
</dbReference>